<name>A0A7S2H6J5_9STRA</name>
<feature type="transmembrane region" description="Helical" evidence="1">
    <location>
        <begin position="74"/>
        <end position="94"/>
    </location>
</feature>
<protein>
    <submittedName>
        <fullName evidence="2">Uncharacterized protein</fullName>
    </submittedName>
</protein>
<keyword evidence="1" id="KW-1133">Transmembrane helix</keyword>
<sequence length="99" mass="11949">MSMHWIRIAIWRHVWHTLERMKSNKWFQIDIASSRILRNADVIFVKVVLSLPTWITKNLRLLFKCILIRCRKSWLLFNGIQFKCFFVANVVMIVSDDEI</sequence>
<reference evidence="2" key="1">
    <citation type="submission" date="2021-01" db="EMBL/GenBank/DDBJ databases">
        <authorList>
            <person name="Corre E."/>
            <person name="Pelletier E."/>
            <person name="Niang G."/>
            <person name="Scheremetjew M."/>
            <person name="Finn R."/>
            <person name="Kale V."/>
            <person name="Holt S."/>
            <person name="Cochrane G."/>
            <person name="Meng A."/>
            <person name="Brown T."/>
            <person name="Cohen L."/>
        </authorList>
    </citation>
    <scope>NUCLEOTIDE SEQUENCE</scope>
    <source>
        <strain evidence="2">CCMP1381</strain>
    </source>
</reference>
<proteinExistence type="predicted"/>
<keyword evidence="1" id="KW-0472">Membrane</keyword>
<accession>A0A7S2H6J5</accession>
<dbReference type="AlphaFoldDB" id="A0A7S2H6J5"/>
<organism evidence="2">
    <name type="scientific">Octactis speculum</name>
    <dbReference type="NCBI Taxonomy" id="3111310"/>
    <lineage>
        <taxon>Eukaryota</taxon>
        <taxon>Sar</taxon>
        <taxon>Stramenopiles</taxon>
        <taxon>Ochrophyta</taxon>
        <taxon>Dictyochophyceae</taxon>
        <taxon>Dictyochales</taxon>
        <taxon>Dictyochaceae</taxon>
        <taxon>Octactis</taxon>
    </lineage>
</organism>
<keyword evidence="1" id="KW-0812">Transmembrane</keyword>
<evidence type="ECO:0000256" key="1">
    <source>
        <dbReference type="SAM" id="Phobius"/>
    </source>
</evidence>
<evidence type="ECO:0000313" key="2">
    <source>
        <dbReference type="EMBL" id="CAD9481930.1"/>
    </source>
</evidence>
<dbReference type="EMBL" id="HBGS01057625">
    <property type="protein sequence ID" value="CAD9481930.1"/>
    <property type="molecule type" value="Transcribed_RNA"/>
</dbReference>
<gene>
    <name evidence="2" type="ORF">DSPE1174_LOCUS30060</name>
</gene>